<keyword evidence="2" id="KW-1185">Reference proteome</keyword>
<protein>
    <submittedName>
        <fullName evidence="1">Uncharacterized protein</fullName>
    </submittedName>
</protein>
<dbReference type="EnsemblPlants" id="KQK93629">
    <property type="protein sequence ID" value="KQK93629"/>
    <property type="gene ID" value="SETIT_028557mg"/>
</dbReference>
<reference evidence="1" key="2">
    <citation type="submission" date="2018-08" db="UniProtKB">
        <authorList>
            <consortium name="EnsemblPlants"/>
        </authorList>
    </citation>
    <scope>IDENTIFICATION</scope>
    <source>
        <strain evidence="1">Yugu1</strain>
    </source>
</reference>
<sequence length="48" mass="4849">MPSSSRSPPVSPNAALRGAVSASRKAKRLELLGFGAARESARIGGGIL</sequence>
<proteinExistence type="predicted"/>
<evidence type="ECO:0000313" key="2">
    <source>
        <dbReference type="Proteomes" id="UP000004995"/>
    </source>
</evidence>
<dbReference type="Gramene" id="KQK93630">
    <property type="protein sequence ID" value="KQK93630"/>
    <property type="gene ID" value="SETIT_028557mg"/>
</dbReference>
<dbReference type="AlphaFoldDB" id="K3ZPM7"/>
<name>K3ZPM7_SETIT</name>
<accession>K3ZPM7</accession>
<dbReference type="HOGENOM" id="CLU_3160942_0_0_1"/>
<evidence type="ECO:0000313" key="1">
    <source>
        <dbReference type="EnsemblPlants" id="KQK93630"/>
    </source>
</evidence>
<dbReference type="EnsemblPlants" id="KQK93630">
    <property type="protein sequence ID" value="KQK93630"/>
    <property type="gene ID" value="SETIT_028557mg"/>
</dbReference>
<organism evidence="1 2">
    <name type="scientific">Setaria italica</name>
    <name type="common">Foxtail millet</name>
    <name type="synonym">Panicum italicum</name>
    <dbReference type="NCBI Taxonomy" id="4555"/>
    <lineage>
        <taxon>Eukaryota</taxon>
        <taxon>Viridiplantae</taxon>
        <taxon>Streptophyta</taxon>
        <taxon>Embryophyta</taxon>
        <taxon>Tracheophyta</taxon>
        <taxon>Spermatophyta</taxon>
        <taxon>Magnoliopsida</taxon>
        <taxon>Liliopsida</taxon>
        <taxon>Poales</taxon>
        <taxon>Poaceae</taxon>
        <taxon>PACMAD clade</taxon>
        <taxon>Panicoideae</taxon>
        <taxon>Panicodae</taxon>
        <taxon>Paniceae</taxon>
        <taxon>Cenchrinae</taxon>
        <taxon>Setaria</taxon>
    </lineage>
</organism>
<reference evidence="2" key="1">
    <citation type="journal article" date="2012" name="Nat. Biotechnol.">
        <title>Reference genome sequence of the model plant Setaria.</title>
        <authorList>
            <person name="Bennetzen J.L."/>
            <person name="Schmutz J."/>
            <person name="Wang H."/>
            <person name="Percifield R."/>
            <person name="Hawkins J."/>
            <person name="Pontaroli A.C."/>
            <person name="Estep M."/>
            <person name="Feng L."/>
            <person name="Vaughn J.N."/>
            <person name="Grimwood J."/>
            <person name="Jenkins J."/>
            <person name="Barry K."/>
            <person name="Lindquist E."/>
            <person name="Hellsten U."/>
            <person name="Deshpande S."/>
            <person name="Wang X."/>
            <person name="Wu X."/>
            <person name="Mitros T."/>
            <person name="Triplett J."/>
            <person name="Yang X."/>
            <person name="Ye C.Y."/>
            <person name="Mauro-Herrera M."/>
            <person name="Wang L."/>
            <person name="Li P."/>
            <person name="Sharma M."/>
            <person name="Sharma R."/>
            <person name="Ronald P.C."/>
            <person name="Panaud O."/>
            <person name="Kellogg E.A."/>
            <person name="Brutnell T.P."/>
            <person name="Doust A.N."/>
            <person name="Tuskan G.A."/>
            <person name="Rokhsar D."/>
            <person name="Devos K.M."/>
        </authorList>
    </citation>
    <scope>NUCLEOTIDE SEQUENCE [LARGE SCALE GENOMIC DNA]</scope>
    <source>
        <strain evidence="2">cv. Yugu1</strain>
    </source>
</reference>
<dbReference type="EMBL" id="AGNK02004625">
    <property type="status" value="NOT_ANNOTATED_CDS"/>
    <property type="molecule type" value="Genomic_DNA"/>
</dbReference>
<dbReference type="Gramene" id="KQK93629">
    <property type="protein sequence ID" value="KQK93629"/>
    <property type="gene ID" value="SETIT_028557mg"/>
</dbReference>
<dbReference type="Proteomes" id="UP000004995">
    <property type="component" value="Unassembled WGS sequence"/>
</dbReference>